<feature type="compositionally biased region" description="Polar residues" evidence="1">
    <location>
        <begin position="26"/>
        <end position="42"/>
    </location>
</feature>
<feature type="region of interest" description="Disordered" evidence="1">
    <location>
        <begin position="141"/>
        <end position="227"/>
    </location>
</feature>
<accession>A0A2S6BTY7</accession>
<feature type="compositionally biased region" description="Acidic residues" evidence="1">
    <location>
        <begin position="151"/>
        <end position="175"/>
    </location>
</feature>
<name>A0A2S6BTY7_9PEZI</name>
<dbReference type="EMBL" id="PNEN01001771">
    <property type="protein sequence ID" value="PPJ50944.1"/>
    <property type="molecule type" value="Genomic_DNA"/>
</dbReference>
<organism evidence="2 3">
    <name type="scientific">Cercospora berteroae</name>
    <dbReference type="NCBI Taxonomy" id="357750"/>
    <lineage>
        <taxon>Eukaryota</taxon>
        <taxon>Fungi</taxon>
        <taxon>Dikarya</taxon>
        <taxon>Ascomycota</taxon>
        <taxon>Pezizomycotina</taxon>
        <taxon>Dothideomycetes</taxon>
        <taxon>Dothideomycetidae</taxon>
        <taxon>Mycosphaerellales</taxon>
        <taxon>Mycosphaerellaceae</taxon>
        <taxon>Cercospora</taxon>
    </lineage>
</organism>
<evidence type="ECO:0000256" key="1">
    <source>
        <dbReference type="SAM" id="MobiDB-lite"/>
    </source>
</evidence>
<evidence type="ECO:0000313" key="3">
    <source>
        <dbReference type="Proteomes" id="UP000237631"/>
    </source>
</evidence>
<feature type="region of interest" description="Disordered" evidence="1">
    <location>
        <begin position="1"/>
        <end position="46"/>
    </location>
</feature>
<feature type="compositionally biased region" description="Polar residues" evidence="1">
    <location>
        <begin position="1"/>
        <end position="18"/>
    </location>
</feature>
<feature type="compositionally biased region" description="Acidic residues" evidence="1">
    <location>
        <begin position="198"/>
        <end position="214"/>
    </location>
</feature>
<comment type="caution">
    <text evidence="2">The sequence shown here is derived from an EMBL/GenBank/DDBJ whole genome shotgun (WGS) entry which is preliminary data.</text>
</comment>
<evidence type="ECO:0000313" key="2">
    <source>
        <dbReference type="EMBL" id="PPJ50944.1"/>
    </source>
</evidence>
<sequence>MPRTLRSSTSEQIGQMSTPLEKPQTRSRAGTRNAEPEQTTSDHYVPSGSERMIDQLFAIYGWRERSHTMYDLRGVASSDFWTEQGVIPEEWGVDEMTKKRSKLSRLLHVEDQDSIRRAKYVNKLQARVQQDEGIDFVTYVRPGATHNGDNEANESDSDEASEVDDTGDMVEESEGSEAGFTAKDIEAGDSSDAGGTAEETDADNSGDTTEEIYASEERGLGDKVTWV</sequence>
<dbReference type="Proteomes" id="UP000237631">
    <property type="component" value="Unassembled WGS sequence"/>
</dbReference>
<reference evidence="3" key="1">
    <citation type="journal article" date="2017" name="bioRxiv">
        <title>Conservation of a gene cluster reveals novel cercosporin biosynthetic mechanisms and extends production to the genus Colletotrichum.</title>
        <authorList>
            <person name="de Jonge R."/>
            <person name="Ebert M.K."/>
            <person name="Huitt-Roehl C.R."/>
            <person name="Pal P."/>
            <person name="Suttle J.C."/>
            <person name="Spanner R.E."/>
            <person name="Neubauer J.D."/>
            <person name="Jurick W.M.II."/>
            <person name="Stott K.A."/>
            <person name="Secor G.A."/>
            <person name="Thomma B.P.H.J."/>
            <person name="Van de Peer Y."/>
            <person name="Townsend C.A."/>
            <person name="Bolton M.D."/>
        </authorList>
    </citation>
    <scope>NUCLEOTIDE SEQUENCE [LARGE SCALE GENOMIC DNA]</scope>
    <source>
        <strain evidence="3">CBS538.71</strain>
    </source>
</reference>
<gene>
    <name evidence="2" type="ORF">CBER1_06540</name>
</gene>
<protein>
    <submittedName>
        <fullName evidence="2">Uncharacterized protein</fullName>
    </submittedName>
</protein>
<keyword evidence="3" id="KW-1185">Reference proteome</keyword>
<dbReference type="AlphaFoldDB" id="A0A2S6BTY7"/>
<proteinExistence type="predicted"/>